<evidence type="ECO:0000256" key="2">
    <source>
        <dbReference type="ARBA" id="ARBA00004496"/>
    </source>
</evidence>
<comment type="catalytic activity">
    <reaction evidence="1 8">
        <text>[protein]-peptidylproline (omega=180) = [protein]-peptidylproline (omega=0)</text>
        <dbReference type="Rhea" id="RHEA:16237"/>
        <dbReference type="Rhea" id="RHEA-COMP:10747"/>
        <dbReference type="Rhea" id="RHEA-COMP:10748"/>
        <dbReference type="ChEBI" id="CHEBI:83833"/>
        <dbReference type="ChEBI" id="CHEBI:83834"/>
        <dbReference type="EC" id="5.2.1.8"/>
    </reaction>
</comment>
<evidence type="ECO:0000256" key="5">
    <source>
        <dbReference type="ARBA" id="ARBA00023110"/>
    </source>
</evidence>
<sequence>MAEIKSEVSQGLLAGKLRSVRKDDTPASSTDAPKPQSSKDPLEDAKTPTVVQNVKYSDVLPHKRIVTQEDMDQFQKSPALYELLGMIRSCNESVRDKKLTDSVEEGEAIQAVLRVLEQVHELVRDTPRDTDSASTSRFGNPAFRKLYEKIRERTDGYLESLPGLKDQPRARQELAVYFYESWGNAKRIDYGSGMELNFVCWLLLLVKLGVLQLPRDGAAVVLRVFWRYITVMRDIQSTYWLEPAGSHGVWGLDDYHFLPFLWGASQLSGHRFLRPKSIHDADLVEECARDYMYFACIQSINSIKTESLRWHSPMLDDISSVKTWSKVNEGMIKMYRTEVLSKLPIAQHIYFGTLLDFGAPETRDRQLEEDQHGHLIHADGSTPHGAHSHGEGQAAGWGDCCGIPIPSVFAAAEQAKNQSGEKRAIRRVPFD</sequence>
<dbReference type="EC" id="5.2.1.8" evidence="8"/>
<dbReference type="AlphaFoldDB" id="A0AAF0FHX2"/>
<protein>
    <recommendedName>
        <fullName evidence="8">Serine/threonine-protein phosphatase 2A activator</fullName>
        <ecNumber evidence="8">5.2.1.8</ecNumber>
    </recommendedName>
    <alternativeName>
        <fullName evidence="8">Phosphotyrosyl phosphatase activator</fullName>
    </alternativeName>
</protein>
<dbReference type="GO" id="GO:0000159">
    <property type="term" value="C:protein phosphatase type 2A complex"/>
    <property type="evidence" value="ECO:0007669"/>
    <property type="project" value="TreeGrafter"/>
</dbReference>
<dbReference type="GO" id="GO:0003755">
    <property type="term" value="F:peptidyl-prolyl cis-trans isomerase activity"/>
    <property type="evidence" value="ECO:0007669"/>
    <property type="project" value="UniProtKB-KW"/>
</dbReference>
<dbReference type="InterPro" id="IPR037218">
    <property type="entry name" value="PTPA_sf"/>
</dbReference>
<evidence type="ECO:0000256" key="9">
    <source>
        <dbReference type="SAM" id="MobiDB-lite"/>
    </source>
</evidence>
<dbReference type="InterPro" id="IPR004327">
    <property type="entry name" value="Phstyr_phstse_ac"/>
</dbReference>
<keyword evidence="4 8" id="KW-0963">Cytoplasm</keyword>
<dbReference type="PANTHER" id="PTHR10012">
    <property type="entry name" value="SERINE/THREONINE-PROTEIN PHOSPHATASE 2A REGULATORY SUBUNIT B"/>
    <property type="match status" value="1"/>
</dbReference>
<keyword evidence="5 8" id="KW-0697">Rotamase</keyword>
<evidence type="ECO:0000256" key="3">
    <source>
        <dbReference type="ARBA" id="ARBA00011019"/>
    </source>
</evidence>
<gene>
    <name evidence="10" type="primary">RRD2</name>
    <name evidence="10" type="ORF">MPSI1_003499</name>
</gene>
<dbReference type="PANTHER" id="PTHR10012:SF5">
    <property type="entry name" value="SERINE_THREONINE-PROTEIN PHOSPHATASE 2A ACTIVATOR 2"/>
    <property type="match status" value="1"/>
</dbReference>
<dbReference type="Proteomes" id="UP001214628">
    <property type="component" value="Chromosome 6"/>
</dbReference>
<comment type="subcellular location">
    <subcellularLocation>
        <location evidence="2 8">Cytoplasm</location>
    </subcellularLocation>
</comment>
<dbReference type="SUPFAM" id="SSF140984">
    <property type="entry name" value="PTPA-like"/>
    <property type="match status" value="1"/>
</dbReference>
<evidence type="ECO:0000313" key="11">
    <source>
        <dbReference type="Proteomes" id="UP001214628"/>
    </source>
</evidence>
<organism evidence="10 11">
    <name type="scientific">Malassezia psittaci</name>
    <dbReference type="NCBI Taxonomy" id="1821823"/>
    <lineage>
        <taxon>Eukaryota</taxon>
        <taxon>Fungi</taxon>
        <taxon>Dikarya</taxon>
        <taxon>Basidiomycota</taxon>
        <taxon>Ustilaginomycotina</taxon>
        <taxon>Malasseziomycetes</taxon>
        <taxon>Malasseziales</taxon>
        <taxon>Malasseziaceae</taxon>
        <taxon>Malassezia</taxon>
    </lineage>
</organism>
<name>A0AAF0FHX2_9BASI</name>
<evidence type="ECO:0000256" key="8">
    <source>
        <dbReference type="RuleBase" id="RU361210"/>
    </source>
</evidence>
<dbReference type="PIRSF" id="PIRSF016325">
    <property type="entry name" value="Phstyr_phstse_ac"/>
    <property type="match status" value="1"/>
</dbReference>
<evidence type="ECO:0000256" key="7">
    <source>
        <dbReference type="ARBA" id="ARBA00025287"/>
    </source>
</evidence>
<evidence type="ECO:0000313" key="10">
    <source>
        <dbReference type="EMBL" id="WFD44828.1"/>
    </source>
</evidence>
<dbReference type="GO" id="GO:0007052">
    <property type="term" value="P:mitotic spindle organization"/>
    <property type="evidence" value="ECO:0007669"/>
    <property type="project" value="TreeGrafter"/>
</dbReference>
<accession>A0AAF0FHX2</accession>
<evidence type="ECO:0000256" key="6">
    <source>
        <dbReference type="ARBA" id="ARBA00023235"/>
    </source>
</evidence>
<feature type="compositionally biased region" description="Polar residues" evidence="9">
    <location>
        <begin position="26"/>
        <end position="39"/>
    </location>
</feature>
<dbReference type="GO" id="GO:0005737">
    <property type="term" value="C:cytoplasm"/>
    <property type="evidence" value="ECO:0007669"/>
    <property type="project" value="UniProtKB-SubCell"/>
</dbReference>
<keyword evidence="11" id="KW-1185">Reference proteome</keyword>
<evidence type="ECO:0000256" key="1">
    <source>
        <dbReference type="ARBA" id="ARBA00000971"/>
    </source>
</evidence>
<dbReference type="GO" id="GO:0008160">
    <property type="term" value="F:protein tyrosine phosphatase activator activity"/>
    <property type="evidence" value="ECO:0007669"/>
    <property type="project" value="TreeGrafter"/>
</dbReference>
<comment type="function">
    <text evidence="7">PPIases accelerate the folding of proteins. It catalyzes the cis-trans isomerization of proline imidic peptide bonds in oligopeptides. Acts as a regulatory subunit for PP2A-like phosphatases modulating their activity or substrate specificity, probably by inducing a conformational change in the catalytic subunit, a direct target of the PPIase. Can reactivate inactive phosphatase PP2A-phosphatase methylesterase complexes (PP2Ai) in presence of ATP and Mg(2+) by dissociating the inactive form from the complex.</text>
</comment>
<evidence type="ECO:0000256" key="4">
    <source>
        <dbReference type="ARBA" id="ARBA00022490"/>
    </source>
</evidence>
<keyword evidence="6 8" id="KW-0413">Isomerase</keyword>
<dbReference type="InterPro" id="IPR043170">
    <property type="entry name" value="PTPA_C_lid"/>
</dbReference>
<dbReference type="EMBL" id="CP118380">
    <property type="protein sequence ID" value="WFD44828.1"/>
    <property type="molecule type" value="Genomic_DNA"/>
</dbReference>
<dbReference type="FunFam" id="1.20.120.1150:FF:000002">
    <property type="entry name" value="Serine/threonine-protein phosphatase 2A activator"/>
    <property type="match status" value="1"/>
</dbReference>
<dbReference type="Gene3D" id="1.20.120.1150">
    <property type="match status" value="1"/>
</dbReference>
<proteinExistence type="inferred from homology"/>
<dbReference type="Pfam" id="PF03095">
    <property type="entry name" value="PTPA"/>
    <property type="match status" value="1"/>
</dbReference>
<dbReference type="CDD" id="cd04087">
    <property type="entry name" value="PTPA"/>
    <property type="match status" value="1"/>
</dbReference>
<feature type="compositionally biased region" description="Basic and acidic residues" evidence="9">
    <location>
        <begin position="366"/>
        <end position="377"/>
    </location>
</feature>
<reference evidence="10" key="1">
    <citation type="submission" date="2023-02" db="EMBL/GenBank/DDBJ databases">
        <title>Mating type loci evolution in Malassezia.</title>
        <authorList>
            <person name="Coelho M.A."/>
        </authorList>
    </citation>
    <scope>NUCLEOTIDE SEQUENCE</scope>
    <source>
        <strain evidence="10">CBS 14136</strain>
    </source>
</reference>
<feature type="region of interest" description="Disordered" evidence="9">
    <location>
        <begin position="366"/>
        <end position="393"/>
    </location>
</feature>
<comment type="similarity">
    <text evidence="3 8">Belongs to the PTPA-type PPIase family.</text>
</comment>
<feature type="region of interest" description="Disordered" evidence="9">
    <location>
        <begin position="15"/>
        <end position="48"/>
    </location>
</feature>
<dbReference type="GO" id="GO:0005634">
    <property type="term" value="C:nucleus"/>
    <property type="evidence" value="ECO:0007669"/>
    <property type="project" value="TreeGrafter"/>
</dbReference>